<dbReference type="GO" id="GO:0003677">
    <property type="term" value="F:DNA binding"/>
    <property type="evidence" value="ECO:0007669"/>
    <property type="project" value="InterPro"/>
</dbReference>
<dbReference type="EMBL" id="VXRG01000010">
    <property type="protein sequence ID" value="MXY92052.1"/>
    <property type="molecule type" value="Genomic_DNA"/>
</dbReference>
<gene>
    <name evidence="2" type="ORF">F4Y42_01240</name>
</gene>
<comment type="caution">
    <text evidence="2">The sequence shown here is derived from an EMBL/GenBank/DDBJ whole genome shotgun (WGS) entry which is preliminary data.</text>
</comment>
<dbReference type="PROSITE" id="PS50943">
    <property type="entry name" value="HTH_CROC1"/>
    <property type="match status" value="1"/>
</dbReference>
<dbReference type="PANTHER" id="PTHR40275">
    <property type="entry name" value="SSL7038 PROTEIN"/>
    <property type="match status" value="1"/>
</dbReference>
<dbReference type="PANTHER" id="PTHR40275:SF1">
    <property type="entry name" value="SSL7038 PROTEIN"/>
    <property type="match status" value="1"/>
</dbReference>
<dbReference type="AlphaFoldDB" id="A0A6B0YQJ8"/>
<accession>A0A6B0YQJ8</accession>
<feature type="domain" description="HTH cro/C1-type" evidence="1">
    <location>
        <begin position="54"/>
        <end position="90"/>
    </location>
</feature>
<dbReference type="InterPro" id="IPR014057">
    <property type="entry name" value="HI1420"/>
</dbReference>
<name>A0A6B0YQJ8_9CHLR</name>
<protein>
    <submittedName>
        <fullName evidence="2">Putative addiction module antidote protein</fullName>
    </submittedName>
</protein>
<dbReference type="NCBIfam" id="TIGR02684">
    <property type="entry name" value="dnstrm_HI1420"/>
    <property type="match status" value="1"/>
</dbReference>
<organism evidence="2">
    <name type="scientific">Caldilineaceae bacterium SB0664_bin_27</name>
    <dbReference type="NCBI Taxonomy" id="2605260"/>
    <lineage>
        <taxon>Bacteria</taxon>
        <taxon>Bacillati</taxon>
        <taxon>Chloroflexota</taxon>
        <taxon>Caldilineae</taxon>
        <taxon>Caldilineales</taxon>
        <taxon>Caldilineaceae</taxon>
    </lineage>
</organism>
<evidence type="ECO:0000259" key="1">
    <source>
        <dbReference type="PROSITE" id="PS50943"/>
    </source>
</evidence>
<reference evidence="2" key="1">
    <citation type="submission" date="2019-09" db="EMBL/GenBank/DDBJ databases">
        <title>Characterisation of the sponge microbiome using genome-centric metagenomics.</title>
        <authorList>
            <person name="Engelberts J.P."/>
            <person name="Robbins S.J."/>
            <person name="De Goeij J.M."/>
            <person name="Aranda M."/>
            <person name="Bell S.C."/>
            <person name="Webster N.S."/>
        </authorList>
    </citation>
    <scope>NUCLEOTIDE SEQUENCE</scope>
    <source>
        <strain evidence="2">SB0664_bin_27</strain>
    </source>
</reference>
<dbReference type="InterPro" id="IPR010982">
    <property type="entry name" value="Lambda_DNA-bd_dom_sf"/>
</dbReference>
<dbReference type="Pfam" id="PF21716">
    <property type="entry name" value="dnstrm_HI1420"/>
    <property type="match status" value="1"/>
</dbReference>
<evidence type="ECO:0000313" key="2">
    <source>
        <dbReference type="EMBL" id="MXY92052.1"/>
    </source>
</evidence>
<dbReference type="SUPFAM" id="SSF47413">
    <property type="entry name" value="lambda repressor-like DNA-binding domains"/>
    <property type="match status" value="1"/>
</dbReference>
<dbReference type="InterPro" id="IPR001387">
    <property type="entry name" value="Cro/C1-type_HTH"/>
</dbReference>
<proteinExistence type="predicted"/>
<sequence>MKLTKFDVVDFLDSDEALVEYLNAALAENDPKYFAKALGNVARAKGMSSISDVSGVGRQSLYRALSDEGNPRIDTLFKVLEALNVRLAIAVNR</sequence>